<comment type="caution">
    <text evidence="1">The sequence shown here is derived from an EMBL/GenBank/DDBJ whole genome shotgun (WGS) entry which is preliminary data.</text>
</comment>
<organism evidence="1 2">
    <name type="scientific">Kushneria indalinina DSM 14324</name>
    <dbReference type="NCBI Taxonomy" id="1122140"/>
    <lineage>
        <taxon>Bacteria</taxon>
        <taxon>Pseudomonadati</taxon>
        <taxon>Pseudomonadota</taxon>
        <taxon>Gammaproteobacteria</taxon>
        <taxon>Oceanospirillales</taxon>
        <taxon>Halomonadaceae</taxon>
        <taxon>Kushneria</taxon>
    </lineage>
</organism>
<evidence type="ECO:0000313" key="2">
    <source>
        <dbReference type="Proteomes" id="UP000256334"/>
    </source>
</evidence>
<protein>
    <submittedName>
        <fullName evidence="1">Uncharacterized protein</fullName>
    </submittedName>
</protein>
<evidence type="ECO:0000313" key="1">
    <source>
        <dbReference type="EMBL" id="REC95928.1"/>
    </source>
</evidence>
<gene>
    <name evidence="1" type="ORF">C8D72_0597</name>
</gene>
<sequence length="79" mass="9223">MHDSVCFIELGRPVYHDTALSYQQYKRSILRHFSARNTFKNATATQNMFMLKARLNAILASEALFLSSHNETLSFFTYR</sequence>
<reference evidence="1 2" key="1">
    <citation type="submission" date="2018-07" db="EMBL/GenBank/DDBJ databases">
        <title>Genomic Encyclopedia of Type Strains, Phase IV (KMG-IV): sequencing the most valuable type-strain genomes for metagenomic binning, comparative biology and taxonomic classification.</title>
        <authorList>
            <person name="Goeker M."/>
        </authorList>
    </citation>
    <scope>NUCLEOTIDE SEQUENCE [LARGE SCALE GENOMIC DNA]</scope>
    <source>
        <strain evidence="1 2">DSM 14324</strain>
    </source>
</reference>
<keyword evidence="2" id="KW-1185">Reference proteome</keyword>
<dbReference type="AlphaFoldDB" id="A0A3D9DYT5"/>
<dbReference type="Proteomes" id="UP000256334">
    <property type="component" value="Unassembled WGS sequence"/>
</dbReference>
<accession>A0A3D9DYT5</accession>
<name>A0A3D9DYT5_9GAMM</name>
<proteinExistence type="predicted"/>
<dbReference type="EMBL" id="QRDJ01000006">
    <property type="protein sequence ID" value="REC95928.1"/>
    <property type="molecule type" value="Genomic_DNA"/>
</dbReference>